<dbReference type="EMBL" id="JARQZJ010000066">
    <property type="protein sequence ID" value="KAK9880794.1"/>
    <property type="molecule type" value="Genomic_DNA"/>
</dbReference>
<evidence type="ECO:0000313" key="1">
    <source>
        <dbReference type="EMBL" id="KAK9880794.1"/>
    </source>
</evidence>
<comment type="caution">
    <text evidence="1">The sequence shown here is derived from an EMBL/GenBank/DDBJ whole genome shotgun (WGS) entry which is preliminary data.</text>
</comment>
<evidence type="ECO:0000313" key="2">
    <source>
        <dbReference type="Proteomes" id="UP001431783"/>
    </source>
</evidence>
<dbReference type="Proteomes" id="UP001431783">
    <property type="component" value="Unassembled WGS sequence"/>
</dbReference>
<name>A0AAW1UJC2_9CUCU</name>
<keyword evidence="2" id="KW-1185">Reference proteome</keyword>
<reference evidence="1 2" key="1">
    <citation type="submission" date="2023-03" db="EMBL/GenBank/DDBJ databases">
        <title>Genome insight into feeding habits of ladybird beetles.</title>
        <authorList>
            <person name="Li H.-S."/>
            <person name="Huang Y.-H."/>
            <person name="Pang H."/>
        </authorList>
    </citation>
    <scope>NUCLEOTIDE SEQUENCE [LARGE SCALE GENOMIC DNA]</scope>
    <source>
        <strain evidence="1">SYSU_2023b</strain>
        <tissue evidence="1">Whole body</tissue>
    </source>
</reference>
<gene>
    <name evidence="1" type="ORF">WA026_013123</name>
</gene>
<protein>
    <submittedName>
        <fullName evidence="1">Uncharacterized protein</fullName>
    </submittedName>
</protein>
<sequence>MGAIKSELSSLALIERQVTNQLRARSGSPGHPVSQCGEATLSGSAHMVLSAVYVVKQMPPYGIKYWNVMLRFTVYL</sequence>
<proteinExistence type="predicted"/>
<organism evidence="1 2">
    <name type="scientific">Henosepilachna vigintioctopunctata</name>
    <dbReference type="NCBI Taxonomy" id="420089"/>
    <lineage>
        <taxon>Eukaryota</taxon>
        <taxon>Metazoa</taxon>
        <taxon>Ecdysozoa</taxon>
        <taxon>Arthropoda</taxon>
        <taxon>Hexapoda</taxon>
        <taxon>Insecta</taxon>
        <taxon>Pterygota</taxon>
        <taxon>Neoptera</taxon>
        <taxon>Endopterygota</taxon>
        <taxon>Coleoptera</taxon>
        <taxon>Polyphaga</taxon>
        <taxon>Cucujiformia</taxon>
        <taxon>Coccinelloidea</taxon>
        <taxon>Coccinellidae</taxon>
        <taxon>Epilachninae</taxon>
        <taxon>Epilachnini</taxon>
        <taxon>Henosepilachna</taxon>
    </lineage>
</organism>
<accession>A0AAW1UJC2</accession>
<dbReference type="AlphaFoldDB" id="A0AAW1UJC2"/>